<dbReference type="Gene3D" id="3.90.79.10">
    <property type="entry name" value="Nucleoside Triphosphate Pyrophosphohydrolase"/>
    <property type="match status" value="1"/>
</dbReference>
<dbReference type="AlphaFoldDB" id="A0A7S3XDM1"/>
<dbReference type="PANTHER" id="PTHR10885">
    <property type="entry name" value="ISOPENTENYL-DIPHOSPHATE DELTA-ISOMERASE"/>
    <property type="match status" value="1"/>
</dbReference>
<organism evidence="4">
    <name type="scientific">Picocystis salinarum</name>
    <dbReference type="NCBI Taxonomy" id="88271"/>
    <lineage>
        <taxon>Eukaryota</taxon>
        <taxon>Viridiplantae</taxon>
        <taxon>Chlorophyta</taxon>
        <taxon>Picocystophyceae</taxon>
        <taxon>Picocystales</taxon>
        <taxon>Picocystaceae</taxon>
        <taxon>Picocystis</taxon>
    </lineage>
</organism>
<reference evidence="4" key="1">
    <citation type="submission" date="2021-01" db="EMBL/GenBank/DDBJ databases">
        <authorList>
            <person name="Corre E."/>
            <person name="Pelletier E."/>
            <person name="Niang G."/>
            <person name="Scheremetjew M."/>
            <person name="Finn R."/>
            <person name="Kale V."/>
            <person name="Holt S."/>
            <person name="Cochrane G."/>
            <person name="Meng A."/>
            <person name="Brown T."/>
            <person name="Cohen L."/>
        </authorList>
    </citation>
    <scope>NUCLEOTIDE SEQUENCE</scope>
    <source>
        <strain evidence="4">CCMP1897</strain>
    </source>
</reference>
<proteinExistence type="predicted"/>
<sequence length="218" mass="25237">MDRSNDAQPSNMQGRPEEERNECIMDPVPQCEEWVDWVDENNQVVGQVTRKRALQEGLHHRAVYVWLCKENGEMLLQKRATSKRIGGGQWDVSVAEHLLPGETYRDAARRGLMEELNVSDADLTNVPCLEPHYRRLFFPEAKAVESEFVASFVVNKWSLEELQVDPLEVAEVRWWQPEELSHYLDVSIHSFTPWFCAEYRALMQRGLLPNACTNNHTA</sequence>
<dbReference type="InterPro" id="IPR000086">
    <property type="entry name" value="NUDIX_hydrolase_dom"/>
</dbReference>
<feature type="compositionally biased region" description="Polar residues" evidence="2">
    <location>
        <begin position="1"/>
        <end position="13"/>
    </location>
</feature>
<feature type="region of interest" description="Disordered" evidence="2">
    <location>
        <begin position="1"/>
        <end position="22"/>
    </location>
</feature>
<name>A0A7S3XDM1_9CHLO</name>
<evidence type="ECO:0000313" key="4">
    <source>
        <dbReference type="EMBL" id="CAE0606878.1"/>
    </source>
</evidence>
<evidence type="ECO:0000259" key="3">
    <source>
        <dbReference type="PROSITE" id="PS51462"/>
    </source>
</evidence>
<evidence type="ECO:0000256" key="2">
    <source>
        <dbReference type="SAM" id="MobiDB-lite"/>
    </source>
</evidence>
<protein>
    <recommendedName>
        <fullName evidence="3">Nudix hydrolase domain-containing protein</fullName>
    </recommendedName>
</protein>
<comment type="function">
    <text evidence="1">Catalyzes the 1,3-allylic rearrangement of the homoallylic substrate isopentenyl (IPP) to its highly electrophilic allylic isomer, dimethylallyl diphosphate (DMAPP).</text>
</comment>
<feature type="domain" description="Nudix hydrolase" evidence="3">
    <location>
        <begin position="58"/>
        <end position="197"/>
    </location>
</feature>
<evidence type="ECO:0000256" key="1">
    <source>
        <dbReference type="ARBA" id="ARBA00003951"/>
    </source>
</evidence>
<dbReference type="EMBL" id="HBIS01000799">
    <property type="protein sequence ID" value="CAE0606878.1"/>
    <property type="molecule type" value="Transcribed_RNA"/>
</dbReference>
<dbReference type="Pfam" id="PF00293">
    <property type="entry name" value="NUDIX"/>
    <property type="match status" value="1"/>
</dbReference>
<dbReference type="SUPFAM" id="SSF55811">
    <property type="entry name" value="Nudix"/>
    <property type="match status" value="1"/>
</dbReference>
<dbReference type="InterPro" id="IPR015797">
    <property type="entry name" value="NUDIX_hydrolase-like_dom_sf"/>
</dbReference>
<gene>
    <name evidence="4" type="ORF">PSAL00342_LOCUS694</name>
</gene>
<accession>A0A7S3XDM1</accession>
<dbReference type="PROSITE" id="PS51462">
    <property type="entry name" value="NUDIX"/>
    <property type="match status" value="1"/>
</dbReference>
<dbReference type="PANTHER" id="PTHR10885:SF0">
    <property type="entry name" value="ISOPENTENYL-DIPHOSPHATE DELTA-ISOMERASE"/>
    <property type="match status" value="1"/>
</dbReference>
<dbReference type="GO" id="GO:0003824">
    <property type="term" value="F:catalytic activity"/>
    <property type="evidence" value="ECO:0007669"/>
    <property type="project" value="UniProtKB-ARBA"/>
</dbReference>